<evidence type="ECO:0000259" key="9">
    <source>
        <dbReference type="PROSITE" id="PS51918"/>
    </source>
</evidence>
<evidence type="ECO:0000256" key="7">
    <source>
        <dbReference type="ARBA" id="ARBA00023014"/>
    </source>
</evidence>
<dbReference type="Pfam" id="PF13510">
    <property type="entry name" value="Fer2_4"/>
    <property type="match status" value="1"/>
</dbReference>
<keyword evidence="5" id="KW-0560">Oxidoreductase</keyword>
<name>A0A424YEQ4_9FIRM</name>
<dbReference type="CDD" id="cd01335">
    <property type="entry name" value="Radical_SAM"/>
    <property type="match status" value="1"/>
</dbReference>
<dbReference type="PANTHER" id="PTHR30352:SF13">
    <property type="entry name" value="GLYCYL-RADICAL ENZYME ACTIVATING ENZYME YJJW-RELATED"/>
    <property type="match status" value="1"/>
</dbReference>
<dbReference type="SUPFAM" id="SSF54862">
    <property type="entry name" value="4Fe-4S ferredoxins"/>
    <property type="match status" value="1"/>
</dbReference>
<comment type="caution">
    <text evidence="10">The sequence shown here is derived from an EMBL/GenBank/DDBJ whole genome shotgun (WGS) entry which is preliminary data.</text>
</comment>
<reference evidence="10 11" key="1">
    <citation type="submission" date="2018-08" db="EMBL/GenBank/DDBJ databases">
        <title>The metabolism and importance of syntrophic acetate oxidation coupled to methane or sulfide production in haloalkaline environments.</title>
        <authorList>
            <person name="Timmers P.H.A."/>
            <person name="Vavourakis C.D."/>
            <person name="Sorokin D.Y."/>
            <person name="Sinninghe Damste J.S."/>
            <person name="Muyzer G."/>
            <person name="Stams A.J.M."/>
            <person name="Plugge C.M."/>
        </authorList>
    </citation>
    <scope>NUCLEOTIDE SEQUENCE [LARGE SCALE GENOMIC DNA]</scope>
    <source>
        <strain evidence="10">MSAO_Bac1</strain>
    </source>
</reference>
<organism evidence="10 11">
    <name type="scientific">Candidatus Syntrophonatronum acetioxidans</name>
    <dbReference type="NCBI Taxonomy" id="1795816"/>
    <lineage>
        <taxon>Bacteria</taxon>
        <taxon>Bacillati</taxon>
        <taxon>Bacillota</taxon>
        <taxon>Clostridia</taxon>
        <taxon>Eubacteriales</taxon>
        <taxon>Syntrophomonadaceae</taxon>
        <taxon>Candidatus Syntrophonatronum</taxon>
    </lineage>
</organism>
<sequence length="463" mass="51627">MLPWPPGKKGKSFSPSRLTGYVNLSRNFGKGRLLPGGTFRGRTFDKVGEKPGLRAGYMHLRVEKDKDLCQNCFSCETLIPCPVNFQEDECIGCGACTLACPFGALKMVEGERKEKIPLGIDGENYLVYQGITLQAALESLSHKVAGDHQEVPFAPCGTGGCYTCALEGEGEIKRACVTGVEEGMKIKTRPSSSFTPRRIVGGFMGHGVGGVGTPWDLKGQGYAETVLFTAGCNFRCPQCQNWTTAFRGKENAEYRARTPEGAAEIMTKVRKEYRVNRMAISGGECTLNREWLLGYLKELKRLNPDGEARFHVDTNGSLLTRDYLEELIRAGMTDMGIDLKGLKGETFRKLTGLEEDPRADRYLDNAWQGVKYLRENYRDRVFLGVGLPYNPDLISLEEIKEMGQIISEIDPYIQVCPLDYRPSFRRQDLERPSYSAMEKVYRTLKGTGLKTVICQTVFGYIGP</sequence>
<accession>A0A424YEQ4</accession>
<comment type="cofactor">
    <cofactor evidence="1">
        <name>[4Fe-4S] cluster</name>
        <dbReference type="ChEBI" id="CHEBI:49883"/>
    </cofactor>
</comment>
<evidence type="ECO:0000256" key="5">
    <source>
        <dbReference type="ARBA" id="ARBA00023002"/>
    </source>
</evidence>
<dbReference type="GO" id="GO:0051539">
    <property type="term" value="F:4 iron, 4 sulfur cluster binding"/>
    <property type="evidence" value="ECO:0007669"/>
    <property type="project" value="UniProtKB-KW"/>
</dbReference>
<evidence type="ECO:0000256" key="6">
    <source>
        <dbReference type="ARBA" id="ARBA00023004"/>
    </source>
</evidence>
<protein>
    <submittedName>
        <fullName evidence="10">Radical SAM protein</fullName>
    </submittedName>
</protein>
<evidence type="ECO:0000256" key="1">
    <source>
        <dbReference type="ARBA" id="ARBA00001966"/>
    </source>
</evidence>
<dbReference type="SUPFAM" id="SSF54292">
    <property type="entry name" value="2Fe-2S ferredoxin-like"/>
    <property type="match status" value="1"/>
</dbReference>
<evidence type="ECO:0000313" key="10">
    <source>
        <dbReference type="EMBL" id="RQD76075.1"/>
    </source>
</evidence>
<dbReference type="Gene3D" id="3.10.20.440">
    <property type="entry name" value="2Fe-2S iron-sulphur cluster binding domain, sarcosine oxidase, alpha subunit, N-terminal domain"/>
    <property type="match status" value="1"/>
</dbReference>
<dbReference type="EMBL" id="QZAA01000131">
    <property type="protein sequence ID" value="RQD76075.1"/>
    <property type="molecule type" value="Genomic_DNA"/>
</dbReference>
<dbReference type="PROSITE" id="PS51918">
    <property type="entry name" value="RADICAL_SAM"/>
    <property type="match status" value="1"/>
</dbReference>
<evidence type="ECO:0000256" key="2">
    <source>
        <dbReference type="ARBA" id="ARBA00022485"/>
    </source>
</evidence>
<dbReference type="PROSITE" id="PS00198">
    <property type="entry name" value="4FE4S_FER_1"/>
    <property type="match status" value="1"/>
</dbReference>
<keyword evidence="4" id="KW-0479">Metal-binding</keyword>
<dbReference type="AlphaFoldDB" id="A0A424YEQ4"/>
<dbReference type="InterPro" id="IPR017896">
    <property type="entry name" value="4Fe4S_Fe-S-bd"/>
</dbReference>
<evidence type="ECO:0000313" key="11">
    <source>
        <dbReference type="Proteomes" id="UP000285138"/>
    </source>
</evidence>
<dbReference type="InterPro" id="IPR034457">
    <property type="entry name" value="Organic_radical-activating"/>
</dbReference>
<dbReference type="Pfam" id="PF04055">
    <property type="entry name" value="Radical_SAM"/>
    <property type="match status" value="1"/>
</dbReference>
<proteinExistence type="predicted"/>
<dbReference type="PANTHER" id="PTHR30352">
    <property type="entry name" value="PYRUVATE FORMATE-LYASE-ACTIVATING ENZYME"/>
    <property type="match status" value="1"/>
</dbReference>
<dbReference type="GO" id="GO:0016491">
    <property type="term" value="F:oxidoreductase activity"/>
    <property type="evidence" value="ECO:0007669"/>
    <property type="project" value="UniProtKB-KW"/>
</dbReference>
<evidence type="ECO:0000256" key="4">
    <source>
        <dbReference type="ARBA" id="ARBA00022723"/>
    </source>
</evidence>
<feature type="domain" description="4Fe-4S ferredoxin-type" evidence="8">
    <location>
        <begin position="81"/>
        <end position="110"/>
    </location>
</feature>
<keyword evidence="6" id="KW-0408">Iron</keyword>
<dbReference type="InterPro" id="IPR042204">
    <property type="entry name" value="2Fe-2S-bd_N"/>
</dbReference>
<dbReference type="PROSITE" id="PS51379">
    <property type="entry name" value="4FE4S_FER_2"/>
    <property type="match status" value="1"/>
</dbReference>
<dbReference type="InterPro" id="IPR036010">
    <property type="entry name" value="2Fe-2S_ferredoxin-like_sf"/>
</dbReference>
<dbReference type="InterPro" id="IPR007197">
    <property type="entry name" value="rSAM"/>
</dbReference>
<evidence type="ECO:0000256" key="3">
    <source>
        <dbReference type="ARBA" id="ARBA00022691"/>
    </source>
</evidence>
<gene>
    <name evidence="10" type="ORF">D5R97_04845</name>
</gene>
<feature type="domain" description="Radical SAM core" evidence="9">
    <location>
        <begin position="218"/>
        <end position="450"/>
    </location>
</feature>
<evidence type="ECO:0000259" key="8">
    <source>
        <dbReference type="PROSITE" id="PS51379"/>
    </source>
</evidence>
<dbReference type="InterPro" id="IPR013785">
    <property type="entry name" value="Aldolase_TIM"/>
</dbReference>
<dbReference type="InterPro" id="IPR058240">
    <property type="entry name" value="rSAM_sf"/>
</dbReference>
<dbReference type="Proteomes" id="UP000285138">
    <property type="component" value="Unassembled WGS sequence"/>
</dbReference>
<dbReference type="SUPFAM" id="SSF102114">
    <property type="entry name" value="Radical SAM enzymes"/>
    <property type="match status" value="1"/>
</dbReference>
<keyword evidence="2" id="KW-0004">4Fe-4S</keyword>
<dbReference type="GO" id="GO:0046872">
    <property type="term" value="F:metal ion binding"/>
    <property type="evidence" value="ECO:0007669"/>
    <property type="project" value="UniProtKB-KW"/>
</dbReference>
<keyword evidence="3" id="KW-0949">S-adenosyl-L-methionine</keyword>
<dbReference type="SMART" id="SM00729">
    <property type="entry name" value="Elp3"/>
    <property type="match status" value="1"/>
</dbReference>
<dbReference type="Gene3D" id="3.20.20.70">
    <property type="entry name" value="Aldolase class I"/>
    <property type="match status" value="1"/>
</dbReference>
<dbReference type="InterPro" id="IPR017900">
    <property type="entry name" value="4Fe4S_Fe_S_CS"/>
</dbReference>
<dbReference type="Pfam" id="PF00037">
    <property type="entry name" value="Fer4"/>
    <property type="match status" value="1"/>
</dbReference>
<dbReference type="SFLD" id="SFLDS00029">
    <property type="entry name" value="Radical_SAM"/>
    <property type="match status" value="1"/>
</dbReference>
<keyword evidence="7" id="KW-0411">Iron-sulfur</keyword>
<dbReference type="Gene3D" id="3.30.70.20">
    <property type="match status" value="1"/>
</dbReference>
<dbReference type="InterPro" id="IPR006638">
    <property type="entry name" value="Elp3/MiaA/NifB-like_rSAM"/>
</dbReference>